<dbReference type="HOGENOM" id="CLU_2566511_0_0_9"/>
<organism evidence="1 2">
    <name type="scientific">Bacillus amyloliquefaciens (strain Y2)</name>
    <name type="common">Bacillus amyloliquefaciens subsp. plantarum (strain B9601-Y2)</name>
    <dbReference type="NCBI Taxonomy" id="1155777"/>
    <lineage>
        <taxon>Bacteria</taxon>
        <taxon>Bacillati</taxon>
        <taxon>Bacillota</taxon>
        <taxon>Bacilli</taxon>
        <taxon>Bacillales</taxon>
        <taxon>Bacillaceae</taxon>
        <taxon>Bacillus</taxon>
        <taxon>Bacillus amyloliquefaciens group</taxon>
    </lineage>
</organism>
<dbReference type="KEGG" id="bqy:MUS_0434"/>
<proteinExistence type="predicted"/>
<protein>
    <submittedName>
        <fullName evidence="1">Uncharacterized protein</fullName>
    </submittedName>
</protein>
<evidence type="ECO:0000313" key="2">
    <source>
        <dbReference type="Proteomes" id="UP000002878"/>
    </source>
</evidence>
<reference evidence="1 2" key="1">
    <citation type="journal article" date="2012" name="J. Biotechnol.">
        <title>Genome sequence of the plant growth promoting strain Bacillus amyloliquefaciens subsp. plantarum B9601-Y2 and expression of mersacidin and other secondary metabolites.</title>
        <authorList>
            <person name="He P."/>
            <person name="Hao K."/>
            <person name="Blom J."/>
            <person name="Ruckert C."/>
            <person name="Vater J."/>
            <person name="Mao Z."/>
            <person name="Wu Y."/>
            <person name="Hou M."/>
            <person name="He P."/>
            <person name="He Y."/>
            <person name="Borriss R."/>
        </authorList>
    </citation>
    <scope>NUCLEOTIDE SEQUENCE [LARGE SCALE GENOMIC DNA]</scope>
    <source>
        <strain evidence="1">Y2</strain>
    </source>
</reference>
<gene>
    <name evidence="1" type="ORF">MUS_0434</name>
</gene>
<name>I2C1I7_BACAY</name>
<accession>I2C1I7</accession>
<dbReference type="EMBL" id="CP003332">
    <property type="protein sequence ID" value="AFJ60511.1"/>
    <property type="molecule type" value="Genomic_DNA"/>
</dbReference>
<sequence length="74" mass="8581">MYPAEERSENENGIVPGKKRCRSQSVFPRPIMRGCVERFFKKVKRGHLPISLHNFLSGATDPEKKTLYFLRFPG</sequence>
<dbReference type="Proteomes" id="UP000002878">
    <property type="component" value="Chromosome"/>
</dbReference>
<evidence type="ECO:0000313" key="1">
    <source>
        <dbReference type="EMBL" id="AFJ60511.1"/>
    </source>
</evidence>
<dbReference type="PATRIC" id="fig|1126211.3.peg.420"/>
<dbReference type="AlphaFoldDB" id="I2C1I7"/>